<dbReference type="KEGG" id="bsto:C0V70_07605"/>
<name>A0A2K9NTA3_BACTC</name>
<dbReference type="Gene3D" id="2.60.300.12">
    <property type="entry name" value="HesB-like domain"/>
    <property type="match status" value="1"/>
</dbReference>
<reference evidence="1 2" key="1">
    <citation type="submission" date="2018-01" db="EMBL/GenBank/DDBJ databases">
        <title>Complete genome sequence of Bacteriovorax stolpii DSM12778.</title>
        <authorList>
            <person name="Tang B."/>
            <person name="Chang J."/>
        </authorList>
    </citation>
    <scope>NUCLEOTIDE SEQUENCE [LARGE SCALE GENOMIC DNA]</scope>
    <source>
        <strain evidence="1 2">DSM 12778</strain>
    </source>
</reference>
<evidence type="ECO:0000313" key="2">
    <source>
        <dbReference type="Proteomes" id="UP000235584"/>
    </source>
</evidence>
<dbReference type="EMBL" id="CP025704">
    <property type="protein sequence ID" value="AUN97974.1"/>
    <property type="molecule type" value="Genomic_DNA"/>
</dbReference>
<keyword evidence="2" id="KW-1185">Reference proteome</keyword>
<dbReference type="SUPFAM" id="SSF89360">
    <property type="entry name" value="HesB-like domain"/>
    <property type="match status" value="1"/>
</dbReference>
<protein>
    <submittedName>
        <fullName evidence="1">Uncharacterized protein</fullName>
    </submittedName>
</protein>
<organism evidence="1 2">
    <name type="scientific">Bacteriovorax stolpii</name>
    <name type="common">Bdellovibrio stolpii</name>
    <dbReference type="NCBI Taxonomy" id="960"/>
    <lineage>
        <taxon>Bacteria</taxon>
        <taxon>Pseudomonadati</taxon>
        <taxon>Bdellovibrionota</taxon>
        <taxon>Bacteriovoracia</taxon>
        <taxon>Bacteriovoracales</taxon>
        <taxon>Bacteriovoracaceae</taxon>
        <taxon>Bacteriovorax</taxon>
    </lineage>
</organism>
<dbReference type="AlphaFoldDB" id="A0A2K9NTA3"/>
<gene>
    <name evidence="1" type="ORF">C0V70_07605</name>
</gene>
<dbReference type="OrthoDB" id="5293462at2"/>
<dbReference type="RefSeq" id="WP_102243267.1">
    <property type="nucleotide sequence ID" value="NZ_CP025704.1"/>
</dbReference>
<sequence>MGFKQNKVNKDLVLPPVIMFTERALEQLKLIIDNDFTLAGKYFRIVVSGKGCEGFTYAAGFTDLQEDDFQVRIANSNDEIFVVIDPFAAFYLQEASVDFIQDFNQDAEGFVITNHSQGEFKGKFWRANPEKTPPVKEGV</sequence>
<proteinExistence type="predicted"/>
<dbReference type="InterPro" id="IPR035903">
    <property type="entry name" value="HesB-like_dom_sf"/>
</dbReference>
<accession>A0A2K9NTA3</accession>
<evidence type="ECO:0000313" key="1">
    <source>
        <dbReference type="EMBL" id="AUN97974.1"/>
    </source>
</evidence>
<dbReference type="Proteomes" id="UP000235584">
    <property type="component" value="Chromosome"/>
</dbReference>